<gene>
    <name evidence="2" type="ORF">CLG96_03580</name>
</gene>
<keyword evidence="2" id="KW-0808">Transferase</keyword>
<dbReference type="Proteomes" id="UP000244162">
    <property type="component" value="Unassembled WGS sequence"/>
</dbReference>
<dbReference type="RefSeq" id="WP_107966448.1">
    <property type="nucleotide sequence ID" value="NZ_NWBU01000004.1"/>
</dbReference>
<reference evidence="2 3" key="1">
    <citation type="submission" date="2017-09" db="EMBL/GenBank/DDBJ databases">
        <title>Sphingomonas panjinensis sp.nov., isolated from oil-contaminated soil.</title>
        <authorList>
            <person name="Wang L."/>
            <person name="Chen L."/>
        </authorList>
    </citation>
    <scope>NUCLEOTIDE SEQUENCE [LARGE SCALE GENOMIC DNA]</scope>
    <source>
        <strain evidence="2 3">FW-11</strain>
    </source>
</reference>
<evidence type="ECO:0000259" key="1">
    <source>
        <dbReference type="Pfam" id="PF13524"/>
    </source>
</evidence>
<dbReference type="OrthoDB" id="9774625at2"/>
<name>A0A2T5G243_9SPHN</name>
<feature type="domain" description="Spore protein YkvP/CgeB glycosyl transferase-like" evidence="1">
    <location>
        <begin position="205"/>
        <end position="348"/>
    </location>
</feature>
<keyword evidence="3" id="KW-1185">Reference proteome</keyword>
<proteinExistence type="predicted"/>
<organism evidence="2 3">
    <name type="scientific">Sphingomonas oleivorans</name>
    <dbReference type="NCBI Taxonomy" id="1735121"/>
    <lineage>
        <taxon>Bacteria</taxon>
        <taxon>Pseudomonadati</taxon>
        <taxon>Pseudomonadota</taxon>
        <taxon>Alphaproteobacteria</taxon>
        <taxon>Sphingomonadales</taxon>
        <taxon>Sphingomonadaceae</taxon>
        <taxon>Sphingomonas</taxon>
    </lineage>
</organism>
<dbReference type="AlphaFoldDB" id="A0A2T5G243"/>
<dbReference type="InterPro" id="IPR055259">
    <property type="entry name" value="YkvP/CgeB_Glyco_trans-like"/>
</dbReference>
<dbReference type="GO" id="GO:0016740">
    <property type="term" value="F:transferase activity"/>
    <property type="evidence" value="ECO:0007669"/>
    <property type="project" value="UniProtKB-KW"/>
</dbReference>
<dbReference type="EMBL" id="NWBU01000004">
    <property type="protein sequence ID" value="PTQ13214.1"/>
    <property type="molecule type" value="Genomic_DNA"/>
</dbReference>
<dbReference type="SUPFAM" id="SSF53756">
    <property type="entry name" value="UDP-Glycosyltransferase/glycogen phosphorylase"/>
    <property type="match status" value="1"/>
</dbReference>
<evidence type="ECO:0000313" key="2">
    <source>
        <dbReference type="EMBL" id="PTQ13214.1"/>
    </source>
</evidence>
<protein>
    <submittedName>
        <fullName evidence="2">Glycosyltransferase</fullName>
    </submittedName>
</protein>
<sequence length="383" mass="41183">MKFVIFGLTVSSSWGNGHATLWRGLIRALARQGHSVAFFERDVPYYAANRDLRSLSDGAALVLYPDWESIRPAAAAALADADVAMVTSYCPDGIAAAALIFDKAPGVAIFYDLDTPVTLARLSAGEALPYLPPQGLGEFDLVLSYTGGQALDALRDRLGARRVAPLYGHVDPDQHRPAAPMQAFRADLSYLGTFAADRQAALEILFIEPARLRPGCRFVLGGSGYPQDFPWTDNIYFVKHLPPPDHPAFFSSSRLTLNVTRSDMATMGYCPSGRLFEAAACGTPILSDWWEGLDAFFEPRAEILIGRSAEDAIAALDLSDEEMARIAKAARDHVLGAHSSAHRARQLVELIRDIGALAPAIAPTMGPTTEPTMGLGARLATGG</sequence>
<dbReference type="Gene3D" id="3.40.50.2000">
    <property type="entry name" value="Glycogen Phosphorylase B"/>
    <property type="match status" value="1"/>
</dbReference>
<accession>A0A2T5G243</accession>
<dbReference type="Pfam" id="PF13524">
    <property type="entry name" value="Glyco_trans_1_2"/>
    <property type="match status" value="1"/>
</dbReference>
<comment type="caution">
    <text evidence="2">The sequence shown here is derived from an EMBL/GenBank/DDBJ whole genome shotgun (WGS) entry which is preliminary data.</text>
</comment>
<evidence type="ECO:0000313" key="3">
    <source>
        <dbReference type="Proteomes" id="UP000244162"/>
    </source>
</evidence>